<keyword evidence="2" id="KW-0812">Transmembrane</keyword>
<evidence type="ECO:0000313" key="4">
    <source>
        <dbReference type="Proteomes" id="UP000285376"/>
    </source>
</evidence>
<feature type="region of interest" description="Disordered" evidence="1">
    <location>
        <begin position="42"/>
        <end position="77"/>
    </location>
</feature>
<name>A0A417Z4X9_9MICO</name>
<accession>A0A417Z4X9</accession>
<organism evidence="3 4">
    <name type="scientific">Dermacoccus abyssi</name>
    <dbReference type="NCBI Taxonomy" id="322596"/>
    <lineage>
        <taxon>Bacteria</taxon>
        <taxon>Bacillati</taxon>
        <taxon>Actinomycetota</taxon>
        <taxon>Actinomycetes</taxon>
        <taxon>Micrococcales</taxon>
        <taxon>Dermacoccaceae</taxon>
        <taxon>Dermacoccus</taxon>
    </lineage>
</organism>
<gene>
    <name evidence="3" type="ORF">D1832_07420</name>
</gene>
<keyword evidence="2" id="KW-1133">Transmembrane helix</keyword>
<sequence>MGGNESVEVTAGIWGFLVLFGLALACWFLFRSMNAHLRKMTFQQREQVPENTRTAGARSEESPVPPEDDDPIGSARH</sequence>
<dbReference type="AlphaFoldDB" id="A0A417Z4X9"/>
<keyword evidence="2" id="KW-0472">Membrane</keyword>
<feature type="transmembrane region" description="Helical" evidence="2">
    <location>
        <begin position="12"/>
        <end position="30"/>
    </location>
</feature>
<dbReference type="Proteomes" id="UP000285376">
    <property type="component" value="Unassembled WGS sequence"/>
</dbReference>
<evidence type="ECO:0000256" key="2">
    <source>
        <dbReference type="SAM" id="Phobius"/>
    </source>
</evidence>
<feature type="compositionally biased region" description="Polar residues" evidence="1">
    <location>
        <begin position="42"/>
        <end position="54"/>
    </location>
</feature>
<reference evidence="3 4" key="1">
    <citation type="submission" date="2018-08" db="EMBL/GenBank/DDBJ databases">
        <title>Whole genome sequence analysis of Dermacoccus abyssi bacteria isolated from Deep Mariana trench Micromonospora spp reveals genes involved in the environmental adaptation and production of secondary metabolites.</title>
        <authorList>
            <person name="Abdel-Mageed W.M."/>
            <person name="Lehri B."/>
            <person name="Nouioui I."/>
            <person name="Goodfellow I."/>
            <person name="Jaspars M."/>
            <person name="Karlyshev A."/>
        </authorList>
    </citation>
    <scope>NUCLEOTIDE SEQUENCE [LARGE SCALE GENOMIC DNA]</scope>
    <source>
        <strain evidence="3 4">MT1.1</strain>
    </source>
</reference>
<evidence type="ECO:0000313" key="3">
    <source>
        <dbReference type="EMBL" id="RHW45825.1"/>
    </source>
</evidence>
<dbReference type="RefSeq" id="WP_118913297.1">
    <property type="nucleotide sequence ID" value="NZ_CBCRVH010000005.1"/>
</dbReference>
<comment type="caution">
    <text evidence="3">The sequence shown here is derived from an EMBL/GenBank/DDBJ whole genome shotgun (WGS) entry which is preliminary data.</text>
</comment>
<evidence type="ECO:0000256" key="1">
    <source>
        <dbReference type="SAM" id="MobiDB-lite"/>
    </source>
</evidence>
<proteinExistence type="predicted"/>
<protein>
    <submittedName>
        <fullName evidence="3">Uncharacterized protein</fullName>
    </submittedName>
</protein>
<dbReference type="EMBL" id="QWLM01000007">
    <property type="protein sequence ID" value="RHW45825.1"/>
    <property type="molecule type" value="Genomic_DNA"/>
</dbReference>